<organism evidence="4 5">
    <name type="scientific">Candidatus Fervidibacter sacchari</name>
    <dbReference type="NCBI Taxonomy" id="1448929"/>
    <lineage>
        <taxon>Bacteria</taxon>
        <taxon>Candidatus Fervidibacterota</taxon>
        <taxon>Candidatus Fervidibacter</taxon>
    </lineage>
</organism>
<proteinExistence type="inferred from homology"/>
<reference evidence="4 5" key="1">
    <citation type="submission" date="2022-08" db="EMBL/GenBank/DDBJ databases">
        <title>Bacterial and archaeal communities from various locations to study Microbial Dark Matter (Phase II).</title>
        <authorList>
            <person name="Stepanauskas R."/>
        </authorList>
    </citation>
    <scope>NUCLEOTIDE SEQUENCE [LARGE SCALE GENOMIC DNA]</scope>
    <source>
        <strain evidence="4 5">PD1</strain>
    </source>
</reference>
<dbReference type="Gene3D" id="3.40.50.720">
    <property type="entry name" value="NAD(P)-binding Rossmann-like Domain"/>
    <property type="match status" value="1"/>
</dbReference>
<dbReference type="PANTHER" id="PTHR11092">
    <property type="entry name" value="SUGAR NUCLEOTIDE EPIMERASE RELATED"/>
    <property type="match status" value="1"/>
</dbReference>
<dbReference type="SUPFAM" id="SSF51735">
    <property type="entry name" value="NAD(P)-binding Rossmann-fold domains"/>
    <property type="match status" value="1"/>
</dbReference>
<accession>A0ABT2ET90</accession>
<dbReference type="EMBL" id="JANUCP010000004">
    <property type="protein sequence ID" value="MCS3920098.1"/>
    <property type="molecule type" value="Genomic_DNA"/>
</dbReference>
<evidence type="ECO:0000313" key="5">
    <source>
        <dbReference type="Proteomes" id="UP001204798"/>
    </source>
</evidence>
<dbReference type="Proteomes" id="UP001204798">
    <property type="component" value="Unassembled WGS sequence"/>
</dbReference>
<evidence type="ECO:0000313" key="4">
    <source>
        <dbReference type="EMBL" id="MCS3920098.1"/>
    </source>
</evidence>
<evidence type="ECO:0000256" key="1">
    <source>
        <dbReference type="ARBA" id="ARBA00009353"/>
    </source>
</evidence>
<name>A0ABT2ET90_9BACT</name>
<gene>
    <name evidence="4" type="ORF">M2350_002515</name>
</gene>
<dbReference type="InterPro" id="IPR010099">
    <property type="entry name" value="SDR39U1"/>
</dbReference>
<feature type="domain" description="DUF1731" evidence="3">
    <location>
        <begin position="260"/>
        <end position="305"/>
    </location>
</feature>
<comment type="similarity">
    <text evidence="1">Belongs to the NAD(P)-dependent epimerase/dehydratase family. SDR39U1 subfamily.</text>
</comment>
<comment type="caution">
    <text evidence="4">The sequence shown here is derived from an EMBL/GenBank/DDBJ whole genome shotgun (WGS) entry which is preliminary data.</text>
</comment>
<sequence>MKVVVVGGTGFIGKAVLNELRFTFRNDLKLTVVTRRKEGAELFPAWQRPFVWDVGESPPPPSLVDGVDVVINLAGETVAQRWTQAAKKRIRDSRILTTRNLVESFRQTAQPPKVLINASATGYYGDRGDEELTEESPPGSGFLAEVCQLWEEEAMRANELGVRVVCARFGIVLGAGGGAAERLMPLFEWGLGAKIGSGKQWMSWVHIVDAAGMVLHAITNEQIRGAMNVVAPNPVTNREFTRALARAVGKPAFLATALSIPVFLLRLQLGEGATVLTSSQKVLPKVALETGYQFAFSEVELALREVYHRRRQLSLAYSPAS</sequence>
<dbReference type="Pfam" id="PF01370">
    <property type="entry name" value="Epimerase"/>
    <property type="match status" value="1"/>
</dbReference>
<dbReference type="InterPro" id="IPR036291">
    <property type="entry name" value="NAD(P)-bd_dom_sf"/>
</dbReference>
<dbReference type="NCBIfam" id="TIGR01777">
    <property type="entry name" value="yfcH"/>
    <property type="match status" value="1"/>
</dbReference>
<evidence type="ECO:0000259" key="2">
    <source>
        <dbReference type="Pfam" id="PF01370"/>
    </source>
</evidence>
<dbReference type="CDD" id="cd05242">
    <property type="entry name" value="SDR_a8"/>
    <property type="match status" value="1"/>
</dbReference>
<dbReference type="InterPro" id="IPR001509">
    <property type="entry name" value="Epimerase_deHydtase"/>
</dbReference>
<dbReference type="PANTHER" id="PTHR11092:SF0">
    <property type="entry name" value="EPIMERASE FAMILY PROTEIN SDR39U1"/>
    <property type="match status" value="1"/>
</dbReference>
<dbReference type="RefSeq" id="WP_259097684.1">
    <property type="nucleotide sequence ID" value="NZ_CP130454.1"/>
</dbReference>
<keyword evidence="5" id="KW-1185">Reference proteome</keyword>
<evidence type="ECO:0000259" key="3">
    <source>
        <dbReference type="Pfam" id="PF08338"/>
    </source>
</evidence>
<dbReference type="InterPro" id="IPR013549">
    <property type="entry name" value="DUF1731"/>
</dbReference>
<feature type="domain" description="NAD-dependent epimerase/dehydratase" evidence="2">
    <location>
        <begin position="3"/>
        <end position="228"/>
    </location>
</feature>
<protein>
    <submittedName>
        <fullName evidence="4">Uncharacterized protein (TIGR01777 family)</fullName>
    </submittedName>
</protein>
<dbReference type="Pfam" id="PF08338">
    <property type="entry name" value="DUF1731"/>
    <property type="match status" value="1"/>
</dbReference>